<dbReference type="KEGG" id="vg:918288"/>
<organism evidence="2 3">
    <name type="scientific">Paramecium bursaria Chlorella virus 1</name>
    <name type="common">PBCV-1</name>
    <dbReference type="NCBI Taxonomy" id="10506"/>
    <lineage>
        <taxon>Viruses</taxon>
        <taxon>Varidnaviria</taxon>
        <taxon>Bamfordvirae</taxon>
        <taxon>Nucleocytoviricota</taxon>
        <taxon>Megaviricetes</taxon>
        <taxon>Algavirales</taxon>
        <taxon>Phycodnaviridae</taxon>
        <taxon>Chlorovirus</taxon>
        <taxon>Chlorovirus vanettense</taxon>
    </lineage>
</organism>
<name>Q84567_PBCV1</name>
<reference evidence="2 3" key="6">
    <citation type="journal article" date="1999" name="Virology">
        <title>Chlorella virus PBCV-1 encodes a functional homospermidine synthase.</title>
        <authorList>
            <person name="Kaiser A."/>
            <person name="Vollmert M."/>
            <person name="Tholl D."/>
            <person name="Graves M.V."/>
            <person name="Gurnon J.R."/>
            <person name="Xing W."/>
            <person name="Lisec A.D."/>
            <person name="Nickerson K.W."/>
            <person name="Van Etten J.L."/>
        </authorList>
    </citation>
    <scope>NUCLEOTIDE SEQUENCE [LARGE SCALE GENOMIC DNA]</scope>
</reference>
<dbReference type="GeneID" id="918288"/>
<feature type="transmembrane region" description="Helical" evidence="1">
    <location>
        <begin position="12"/>
        <end position="31"/>
    </location>
</feature>
<evidence type="ECO:0000256" key="1">
    <source>
        <dbReference type="SAM" id="Phobius"/>
    </source>
</evidence>
<dbReference type="RefSeq" id="NP_048598.1">
    <property type="nucleotide sequence ID" value="NC_000852.5"/>
</dbReference>
<dbReference type="Proteomes" id="UP000000862">
    <property type="component" value="Segment"/>
</dbReference>
<keyword evidence="3" id="KW-1185">Reference proteome</keyword>
<accession>Q84567</accession>
<keyword evidence="1" id="KW-0472">Membrane</keyword>
<reference evidence="2 3" key="1">
    <citation type="journal article" date="1995" name="Virology">
        <title>Analysis of 45 kb of DNA located at the left end of the chlorella virus PBCV-1 genome.</title>
        <authorList>
            <person name="Lu Z."/>
            <person name="Li Y."/>
            <person name="Zhang Y."/>
            <person name="Kutish G.F."/>
            <person name="Rock D.L."/>
            <person name="Van Etten J.L."/>
        </authorList>
    </citation>
    <scope>NUCLEOTIDE SEQUENCE [LARGE SCALE GENOMIC DNA]</scope>
</reference>
<keyword evidence="1" id="KW-1133">Transmembrane helix</keyword>
<evidence type="ECO:0000313" key="3">
    <source>
        <dbReference type="Proteomes" id="UP000000862"/>
    </source>
</evidence>
<dbReference type="PIR" id="T17741">
    <property type="entry name" value="T17741"/>
</dbReference>
<protein>
    <submittedName>
        <fullName evidence="2">Uncharacterized protein</fullName>
    </submittedName>
</protein>
<reference evidence="2 3" key="4">
    <citation type="journal article" date="1996" name="Virology">
        <title>Analysis of 76 kb of the chlorella virus PBCV-1 330-kb genome: map positions 182 to 258.</title>
        <authorList>
            <person name="Kutish G.F."/>
            <person name="Li Y."/>
            <person name="Lu Z."/>
            <person name="Furuta M."/>
            <person name="Rock D.L."/>
            <person name="Van Etten J.L."/>
        </authorList>
    </citation>
    <scope>NUCLEOTIDE SEQUENCE [LARGE SCALE GENOMIC DNA]</scope>
</reference>
<reference evidence="2 3" key="2">
    <citation type="journal article" date="1995" name="Virology">
        <title>Analysis of 43 kb of the Chlorella virus PBCV-1 330-kb genome: map positions 45 to 88.</title>
        <authorList>
            <person name="Li Y."/>
            <person name="Lu Z."/>
            <person name="Burbank D.E."/>
            <person name="Kutish G.F."/>
            <person name="Rock D.L."/>
            <person name="Van Etten J.L."/>
        </authorList>
    </citation>
    <scope>NUCLEOTIDE SEQUENCE [LARGE SCALE GENOMIC DNA]</scope>
</reference>
<sequence length="102" mass="11134">MSGFSTQRRIFLLLFGTGAGELFVAIIYSVTPRAYMSIGLPNLKNTSYLFLNPCTISGAKKDGVPRNLDIVMLFSCSVFPKSAKINLLVVSSNMTFSGLMSR</sequence>
<reference evidence="2 3" key="8">
    <citation type="journal article" date="2010" name="J. Virol.">
        <title>Microarray analysis of Paramecium bursaria chlorella virus 1 transcription.</title>
        <authorList>
            <person name="Yanai-Balser G.M."/>
            <person name="Duncan G.A."/>
            <person name="Eudy J.D."/>
            <person name="Wang D."/>
            <person name="Li X."/>
            <person name="Agarkova I.V."/>
            <person name="Dunigan D.D."/>
            <person name="Van Etten J.L."/>
        </authorList>
    </citation>
    <scope>NUCLEOTIDE SEQUENCE [LARGE SCALE GENOMIC DNA]</scope>
</reference>
<dbReference type="EMBL" id="JF411744">
    <property type="protein sequence ID" value="AAC96617.1"/>
    <property type="molecule type" value="Genomic_DNA"/>
</dbReference>
<evidence type="ECO:0000313" key="2">
    <source>
        <dbReference type="EMBL" id="AAC96617.1"/>
    </source>
</evidence>
<organismHost>
    <name type="scientific">Chlorella</name>
    <dbReference type="NCBI Taxonomy" id="3071"/>
</organismHost>
<keyword evidence="1" id="KW-0812">Transmembrane</keyword>
<reference evidence="2 3" key="7">
    <citation type="journal article" date="2000" name="Virology">
        <title>Characterization of a beta-1,3-glucanase encoded by chlorella virus PBCV-1.</title>
        <authorList>
            <person name="Sun L."/>
            <person name="Gurnon J.R."/>
            <person name="Adams B.J."/>
            <person name="Graves M.V."/>
            <person name="Van Etten J.L."/>
        </authorList>
    </citation>
    <scope>NUCLEOTIDE SEQUENCE [LARGE SCALE GENOMIC DNA]</scope>
</reference>
<gene>
    <name evidence="2" type="primary">a249L</name>
</gene>
<reference evidence="2 3" key="3">
    <citation type="journal article" date="1996" name="Virology">
        <title>Analysis of 94 kb of the chlorella virus PBCV-1 330-kb genome: map positions 88 to 182.</title>
        <authorList>
            <person name="Lu Z."/>
            <person name="Li Y."/>
            <person name="Que Q."/>
            <person name="Kutish G.F."/>
            <person name="Rock D.L."/>
            <person name="Van Etten J.L."/>
        </authorList>
    </citation>
    <scope>NUCLEOTIDE SEQUENCE [LARGE SCALE GENOMIC DNA]</scope>
</reference>
<reference evidence="2 3" key="5">
    <citation type="journal article" date="1997" name="Virology">
        <title>Analysis of 74 kb of DNA located at the right end of the 330-kb chlorella virus PBCV-1 genome.</title>
        <authorList>
            <person name="Li Y."/>
            <person name="Lu Z."/>
            <person name="Sun L."/>
            <person name="Ropp S."/>
            <person name="Kutish G.F."/>
            <person name="Rock D.L."/>
            <person name="Van Etten J.L."/>
        </authorList>
    </citation>
    <scope>NUCLEOTIDE SEQUENCE [LARGE SCALE GENOMIC DNA]</scope>
</reference>
<proteinExistence type="predicted"/>
<dbReference type="OrthoDB" id="41447at10239"/>